<feature type="transmembrane region" description="Helical" evidence="2">
    <location>
        <begin position="219"/>
        <end position="237"/>
    </location>
</feature>
<dbReference type="PANTHER" id="PTHR42101:SF1">
    <property type="entry name" value="LOW TEMPERATURE REQUIREMENT A"/>
    <property type="match status" value="1"/>
</dbReference>
<dbReference type="GeneID" id="33559156"/>
<keyword evidence="2" id="KW-1133">Transmembrane helix</keyword>
<comment type="caution">
    <text evidence="3">The sequence shown here is derived from an EMBL/GenBank/DDBJ whole genome shotgun (WGS) entry which is preliminary data.</text>
</comment>
<dbReference type="RefSeq" id="XP_021867612.1">
    <property type="nucleotide sequence ID" value="XM_022017347.1"/>
</dbReference>
<dbReference type="AlphaFoldDB" id="A0A1Y1U6X3"/>
<feature type="transmembrane region" description="Helical" evidence="2">
    <location>
        <begin position="346"/>
        <end position="366"/>
    </location>
</feature>
<dbReference type="InterPro" id="IPR010640">
    <property type="entry name" value="Low_temperature_requirement_A"/>
</dbReference>
<organism evidence="3 4">
    <name type="scientific">Kockovaella imperatae</name>
    <dbReference type="NCBI Taxonomy" id="4999"/>
    <lineage>
        <taxon>Eukaryota</taxon>
        <taxon>Fungi</taxon>
        <taxon>Dikarya</taxon>
        <taxon>Basidiomycota</taxon>
        <taxon>Agaricomycotina</taxon>
        <taxon>Tremellomycetes</taxon>
        <taxon>Tremellales</taxon>
        <taxon>Cuniculitremaceae</taxon>
        <taxon>Kockovaella</taxon>
    </lineage>
</organism>
<dbReference type="Pfam" id="PF06772">
    <property type="entry name" value="LtrA"/>
    <property type="match status" value="1"/>
</dbReference>
<dbReference type="OrthoDB" id="3243926at2759"/>
<feature type="region of interest" description="Disordered" evidence="1">
    <location>
        <begin position="1"/>
        <end position="48"/>
    </location>
</feature>
<dbReference type="PANTHER" id="PTHR42101">
    <property type="entry name" value="CHROMOSOME 16, WHOLE GENOME SHOTGUN SEQUENCE"/>
    <property type="match status" value="1"/>
</dbReference>
<evidence type="ECO:0000256" key="1">
    <source>
        <dbReference type="SAM" id="MobiDB-lite"/>
    </source>
</evidence>
<feature type="compositionally biased region" description="Basic and acidic residues" evidence="1">
    <location>
        <begin position="679"/>
        <end position="691"/>
    </location>
</feature>
<sequence>MSSSPPHDERSTPPRLDTNLPHRLTNDSRGYSEKQLPSSAATTATNHRSLRDPLHIGKDLIHRRRAILSEGVHKKKIVKLPWLRKPREGNDGKWLREEDEATEWLSLFYDLVVVAVLTVFSSTHEIRTPDAISVFLSYFVIIHWVWTSQTTYDIQYQADDIYHRFVKSLQIAVFVYIGSGSGKWNPGSIQDPSSMPGISNEESIAHSQALESFTTVGSAYAASRFLMCVQYLVCWLLGRRLRRPLASVYISIGTFFASCILIVAAVTLPSTSPSHVKAKICLLYASILLELLSIRVKIYLKQHGNIDSGNVAERYGAFTLIILGEGFISIIRAMNDTITSISAKVSVTYAQLVLAIFILVMLWHILFGRFDKSDKVSPVRALLWEGVHFPLHFALLLLLAAMVNTVIDLSVYNGVQAVINSYLDVTSYIANGTEVPESLQTYTESLLGRLPLEPPYETHYHILMNLSESQDPAIDGTILSDQYFGQIVVVTFESYGVEPSEEAEDTYNQLYSLNTSHTGPDLIERQQESADLVINLSTIIAEASLSGITWLFPSAGIVLICATIRSTLWYRFEGIGHWIVHSLQFGTGVILCLMTLLDIGPETINVTADDILAGTAPIYQLLGTQTPLIIIAAAFFIQTFVTLFILDIVNRLKGGVFDQRTRTQREEDAEGEGEGEGEGGEREHHERHDATHLNGASGTHDNSGEDIERVKLA</sequence>
<gene>
    <name evidence="3" type="ORF">BD324DRAFT_640417</name>
</gene>
<dbReference type="EMBL" id="NBSH01000031">
    <property type="protein sequence ID" value="ORX33247.1"/>
    <property type="molecule type" value="Genomic_DNA"/>
</dbReference>
<feature type="transmembrane region" description="Helical" evidence="2">
    <location>
        <begin position="315"/>
        <end position="334"/>
    </location>
</feature>
<feature type="transmembrane region" description="Helical" evidence="2">
    <location>
        <begin position="387"/>
        <end position="407"/>
    </location>
</feature>
<dbReference type="STRING" id="4999.A0A1Y1U6X3"/>
<keyword evidence="2" id="KW-0812">Transmembrane</keyword>
<feature type="region of interest" description="Disordered" evidence="1">
    <location>
        <begin position="661"/>
        <end position="713"/>
    </location>
</feature>
<dbReference type="Proteomes" id="UP000193218">
    <property type="component" value="Unassembled WGS sequence"/>
</dbReference>
<proteinExistence type="predicted"/>
<protein>
    <recommendedName>
        <fullName evidence="5">Bacterial low temperature requirement A protein-domain-containing protein</fullName>
    </recommendedName>
</protein>
<dbReference type="InParanoid" id="A0A1Y1U6X3"/>
<evidence type="ECO:0000256" key="2">
    <source>
        <dbReference type="SAM" id="Phobius"/>
    </source>
</evidence>
<evidence type="ECO:0000313" key="3">
    <source>
        <dbReference type="EMBL" id="ORX33247.1"/>
    </source>
</evidence>
<accession>A0A1Y1U6X3</accession>
<feature type="transmembrane region" description="Helical" evidence="2">
    <location>
        <begin position="249"/>
        <end position="270"/>
    </location>
</feature>
<feature type="compositionally biased region" description="Acidic residues" evidence="1">
    <location>
        <begin position="667"/>
        <end position="678"/>
    </location>
</feature>
<feature type="transmembrane region" description="Helical" evidence="2">
    <location>
        <begin position="628"/>
        <end position="649"/>
    </location>
</feature>
<feature type="compositionally biased region" description="Polar residues" evidence="1">
    <location>
        <begin position="35"/>
        <end position="47"/>
    </location>
</feature>
<feature type="transmembrane region" description="Helical" evidence="2">
    <location>
        <begin position="578"/>
        <end position="597"/>
    </location>
</feature>
<feature type="compositionally biased region" description="Basic and acidic residues" evidence="1">
    <location>
        <begin position="702"/>
        <end position="713"/>
    </location>
</feature>
<feature type="compositionally biased region" description="Basic and acidic residues" evidence="1">
    <location>
        <begin position="1"/>
        <end position="12"/>
    </location>
</feature>
<reference evidence="3 4" key="1">
    <citation type="submission" date="2017-03" db="EMBL/GenBank/DDBJ databases">
        <title>Widespread Adenine N6-methylation of Active Genes in Fungi.</title>
        <authorList>
            <consortium name="DOE Joint Genome Institute"/>
            <person name="Mondo S.J."/>
            <person name="Dannebaum R.O."/>
            <person name="Kuo R.C."/>
            <person name="Louie K.B."/>
            <person name="Bewick A.J."/>
            <person name="Labutti K."/>
            <person name="Haridas S."/>
            <person name="Kuo A."/>
            <person name="Salamov A."/>
            <person name="Ahrendt S.R."/>
            <person name="Lau R."/>
            <person name="Bowen B.P."/>
            <person name="Lipzen A."/>
            <person name="Sullivan W."/>
            <person name="Andreopoulos W.B."/>
            <person name="Clum A."/>
            <person name="Lindquist E."/>
            <person name="Daum C."/>
            <person name="Northen T.R."/>
            <person name="Ramamoorthy G."/>
            <person name="Schmitz R.J."/>
            <person name="Gryganskyi A."/>
            <person name="Culley D."/>
            <person name="Magnuson J."/>
            <person name="James T.Y."/>
            <person name="O'Malley M.A."/>
            <person name="Stajich J.E."/>
            <person name="Spatafora J.W."/>
            <person name="Visel A."/>
            <person name="Grigoriev I.V."/>
        </authorList>
    </citation>
    <scope>NUCLEOTIDE SEQUENCE [LARGE SCALE GENOMIC DNA]</scope>
    <source>
        <strain evidence="3 4">NRRL Y-17943</strain>
    </source>
</reference>
<evidence type="ECO:0000313" key="4">
    <source>
        <dbReference type="Proteomes" id="UP000193218"/>
    </source>
</evidence>
<name>A0A1Y1U6X3_9TREE</name>
<evidence type="ECO:0008006" key="5">
    <source>
        <dbReference type="Google" id="ProtNLM"/>
    </source>
</evidence>
<keyword evidence="2" id="KW-0472">Membrane</keyword>
<keyword evidence="4" id="KW-1185">Reference proteome</keyword>